<dbReference type="SMART" id="SM00317">
    <property type="entry name" value="SET"/>
    <property type="match status" value="1"/>
</dbReference>
<dbReference type="InterPro" id="IPR001214">
    <property type="entry name" value="SET_dom"/>
</dbReference>
<accession>A0ABC8SGS9</accession>
<gene>
    <name evidence="6" type="ORF">ILEXP_LOCUS24935</name>
</gene>
<dbReference type="InterPro" id="IPR046341">
    <property type="entry name" value="SET_dom_sf"/>
</dbReference>
<dbReference type="GO" id="GO:0005694">
    <property type="term" value="C:chromosome"/>
    <property type="evidence" value="ECO:0007669"/>
    <property type="project" value="UniProtKB-SubCell"/>
</dbReference>
<evidence type="ECO:0000313" key="6">
    <source>
        <dbReference type="EMBL" id="CAK9156396.1"/>
    </source>
</evidence>
<dbReference type="Proteomes" id="UP001642360">
    <property type="component" value="Unassembled WGS sequence"/>
</dbReference>
<evidence type="ECO:0000256" key="1">
    <source>
        <dbReference type="ARBA" id="ARBA00004286"/>
    </source>
</evidence>
<feature type="compositionally biased region" description="Polar residues" evidence="3">
    <location>
        <begin position="348"/>
        <end position="357"/>
    </location>
</feature>
<feature type="compositionally biased region" description="Polar residues" evidence="3">
    <location>
        <begin position="114"/>
        <end position="126"/>
    </location>
</feature>
<keyword evidence="7" id="KW-1185">Reference proteome</keyword>
<keyword evidence="2" id="KW-0158">Chromosome</keyword>
<evidence type="ECO:0000256" key="3">
    <source>
        <dbReference type="SAM" id="MobiDB-lite"/>
    </source>
</evidence>
<dbReference type="SMART" id="SM00468">
    <property type="entry name" value="PreSET"/>
    <property type="match status" value="1"/>
</dbReference>
<reference evidence="6 7" key="1">
    <citation type="submission" date="2024-02" db="EMBL/GenBank/DDBJ databases">
        <authorList>
            <person name="Vignale AGUSTIN F."/>
            <person name="Sosa J E."/>
            <person name="Modenutti C."/>
        </authorList>
    </citation>
    <scope>NUCLEOTIDE SEQUENCE [LARGE SCALE GENOMIC DNA]</scope>
</reference>
<protein>
    <submittedName>
        <fullName evidence="6">Uncharacterized protein</fullName>
    </submittedName>
</protein>
<dbReference type="PROSITE" id="PS50280">
    <property type="entry name" value="SET"/>
    <property type="match status" value="1"/>
</dbReference>
<sequence length="682" mass="77211">MMAPDPRLSKAAKAMKGLGIPWESVKPVLKHLLKLYDGKWELIEEDNYRTLADIIFEWADDKTEEDKKKDARIVNRLEPRLKKPNLGQHEVQVSSPTDDANINIVLEVGDMRQPSSGLKSVESSPLFSRDGRTESTPCLLQAPFRDKGKDPISSQLTPKDRKSSFERASGALYSNQARDGPGFVHMQRGKMPEDYEEVDLTESKTEQSVNGFPHFVAAASKVHSAIPRSVEDPLTQNSSAKYFIPECSNKDNKDNGLECTYGTSWGNSFDIASTACGKVKILFYCDHANGQPDFHIPSLDEVLKYVENKYLRSYRIIGPQFSGMEFLKELCDRYLELSTETTEIPLTIKSSGASTGNSEKDLDKMVPSSGSSSSLDLVVVHQQPTTHVKNRPFHRINDITKDTEKVSISLLDETGSEHLPYFVYIPQNIIYQNAYVHVSLARIADEDCCSSCIGNCLLSSVPCACARDTGGEFAYTPQGLLKEEFLRACISMNQEPQNHYHFYCQDCPIERAKNRYRPEKCKGHLVRKFIKECWRKCGCNMQCGNRVVQRGITCKLQVFFTNDDKGWGLRTLKDLPKGAFVCEYVGEILTNMELYERNKRRPDNDRHTYPVLLDADWGSEGVLKDEDALCLDATNYGNVARCFDSNLLEIPVEVETPDHHYYHLAFFTKRKVEAMEELTWVS</sequence>
<dbReference type="AlphaFoldDB" id="A0ABC8SGS9"/>
<dbReference type="SUPFAM" id="SSF82199">
    <property type="entry name" value="SET domain"/>
    <property type="match status" value="1"/>
</dbReference>
<feature type="region of interest" description="Disordered" evidence="3">
    <location>
        <begin position="114"/>
        <end position="166"/>
    </location>
</feature>
<evidence type="ECO:0000259" key="5">
    <source>
        <dbReference type="PROSITE" id="PS50867"/>
    </source>
</evidence>
<feature type="domain" description="Pre-SET" evidence="5">
    <location>
        <begin position="448"/>
        <end position="551"/>
    </location>
</feature>
<dbReference type="InterPro" id="IPR007728">
    <property type="entry name" value="Pre-SET_dom"/>
</dbReference>
<feature type="region of interest" description="Disordered" evidence="3">
    <location>
        <begin position="348"/>
        <end position="369"/>
    </location>
</feature>
<dbReference type="InterPro" id="IPR043017">
    <property type="entry name" value="WIYLD_dom_sf"/>
</dbReference>
<dbReference type="Pfam" id="PF10440">
    <property type="entry name" value="WIYLD"/>
    <property type="match status" value="1"/>
</dbReference>
<dbReference type="PANTHER" id="PTHR46450">
    <property type="entry name" value="INACTIVE HISTONE-LYSINE N-METHYLTRANSFERASE SUVR1-RELATED"/>
    <property type="match status" value="1"/>
</dbReference>
<proteinExistence type="predicted"/>
<evidence type="ECO:0000259" key="4">
    <source>
        <dbReference type="PROSITE" id="PS50280"/>
    </source>
</evidence>
<organism evidence="6 7">
    <name type="scientific">Ilex paraguariensis</name>
    <name type="common">yerba mate</name>
    <dbReference type="NCBI Taxonomy" id="185542"/>
    <lineage>
        <taxon>Eukaryota</taxon>
        <taxon>Viridiplantae</taxon>
        <taxon>Streptophyta</taxon>
        <taxon>Embryophyta</taxon>
        <taxon>Tracheophyta</taxon>
        <taxon>Spermatophyta</taxon>
        <taxon>Magnoliopsida</taxon>
        <taxon>eudicotyledons</taxon>
        <taxon>Gunneridae</taxon>
        <taxon>Pentapetalae</taxon>
        <taxon>asterids</taxon>
        <taxon>campanulids</taxon>
        <taxon>Aquifoliales</taxon>
        <taxon>Aquifoliaceae</taxon>
        <taxon>Ilex</taxon>
    </lineage>
</organism>
<dbReference type="EMBL" id="CAUOFW020002848">
    <property type="protein sequence ID" value="CAK9156396.1"/>
    <property type="molecule type" value="Genomic_DNA"/>
</dbReference>
<dbReference type="Pfam" id="PF05033">
    <property type="entry name" value="Pre-SET"/>
    <property type="match status" value="1"/>
</dbReference>
<feature type="domain" description="SET" evidence="4">
    <location>
        <begin position="554"/>
        <end position="682"/>
    </location>
</feature>
<dbReference type="InterPro" id="IPR018848">
    <property type="entry name" value="WIYLD_domain"/>
</dbReference>
<dbReference type="PANTHER" id="PTHR46450:SF24">
    <property type="entry name" value="HISTONE-LYSINE N-METHYLTRANSFERASE SUVR4"/>
    <property type="match status" value="1"/>
</dbReference>
<name>A0ABC8SGS9_9AQUA</name>
<dbReference type="Pfam" id="PF00856">
    <property type="entry name" value="SET"/>
    <property type="match status" value="1"/>
</dbReference>
<dbReference type="InterPro" id="IPR025776">
    <property type="entry name" value="SUVR4/1/2"/>
</dbReference>
<dbReference type="PROSITE" id="PS51580">
    <property type="entry name" value="SAM_MT43_3"/>
    <property type="match status" value="1"/>
</dbReference>
<dbReference type="Gene3D" id="2.170.270.10">
    <property type="entry name" value="SET domain"/>
    <property type="match status" value="1"/>
</dbReference>
<evidence type="ECO:0000256" key="2">
    <source>
        <dbReference type="ARBA" id="ARBA00022454"/>
    </source>
</evidence>
<comment type="subcellular location">
    <subcellularLocation>
        <location evidence="1">Chromosome</location>
    </subcellularLocation>
</comment>
<dbReference type="Gene3D" id="1.10.8.850">
    <property type="entry name" value="Histone-lysine N methyltransferase , C-terminal domain-like"/>
    <property type="match status" value="1"/>
</dbReference>
<evidence type="ECO:0000313" key="7">
    <source>
        <dbReference type="Proteomes" id="UP001642360"/>
    </source>
</evidence>
<dbReference type="CDD" id="cd10538">
    <property type="entry name" value="SET_SETDB-like"/>
    <property type="match status" value="1"/>
</dbReference>
<dbReference type="PROSITE" id="PS50867">
    <property type="entry name" value="PRE_SET"/>
    <property type="match status" value="1"/>
</dbReference>
<comment type="caution">
    <text evidence="6">The sequence shown here is derived from an EMBL/GenBank/DDBJ whole genome shotgun (WGS) entry which is preliminary data.</text>
</comment>